<reference evidence="2 3" key="1">
    <citation type="journal article" date="2021" name="Plant Biotechnol. J.">
        <title>Multi-omics assisted identification of the key and species-specific regulatory components of drought-tolerant mechanisms in Gossypium stocksii.</title>
        <authorList>
            <person name="Yu D."/>
            <person name="Ke L."/>
            <person name="Zhang D."/>
            <person name="Wu Y."/>
            <person name="Sun Y."/>
            <person name="Mei J."/>
            <person name="Sun J."/>
            <person name="Sun Y."/>
        </authorList>
    </citation>
    <scope>NUCLEOTIDE SEQUENCE [LARGE SCALE GENOMIC DNA]</scope>
    <source>
        <strain evidence="3">cv. E1</strain>
        <tissue evidence="2">Leaf</tissue>
    </source>
</reference>
<feature type="compositionally biased region" description="Acidic residues" evidence="1">
    <location>
        <begin position="37"/>
        <end position="49"/>
    </location>
</feature>
<comment type="caution">
    <text evidence="2">The sequence shown here is derived from an EMBL/GenBank/DDBJ whole genome shotgun (WGS) entry which is preliminary data.</text>
</comment>
<evidence type="ECO:0000256" key="1">
    <source>
        <dbReference type="SAM" id="MobiDB-lite"/>
    </source>
</evidence>
<keyword evidence="3" id="KW-1185">Reference proteome</keyword>
<accession>A0A9D3VCB2</accession>
<dbReference type="OrthoDB" id="1917400at2759"/>
<gene>
    <name evidence="2" type="ORF">J1N35_020376</name>
</gene>
<dbReference type="PANTHER" id="PTHR34666:SF1">
    <property type="entry name" value="OS02G0554800 PROTEIN"/>
    <property type="match status" value="1"/>
</dbReference>
<feature type="region of interest" description="Disordered" evidence="1">
    <location>
        <begin position="35"/>
        <end position="75"/>
    </location>
</feature>
<feature type="compositionally biased region" description="Basic and acidic residues" evidence="1">
    <location>
        <begin position="66"/>
        <end position="75"/>
    </location>
</feature>
<sequence>MVSEDFSFPKITNPLPQFTSLPSLWRVTSLVYPEYGDNNEEEEEDEEEEPMRRKNFSVSCLSSESEANKRDGEDREKMDMLWEEFNEELKRASSLRGRKEVKAAMNSGTGMMIYPKKQSKISLLAVMKTLKIKIFYLGNLVLKN</sequence>
<dbReference type="AlphaFoldDB" id="A0A9D3VCB2"/>
<evidence type="ECO:0000313" key="2">
    <source>
        <dbReference type="EMBL" id="KAH1080615.1"/>
    </source>
</evidence>
<evidence type="ECO:0000313" key="3">
    <source>
        <dbReference type="Proteomes" id="UP000828251"/>
    </source>
</evidence>
<proteinExistence type="predicted"/>
<feature type="compositionally biased region" description="Polar residues" evidence="1">
    <location>
        <begin position="56"/>
        <end position="65"/>
    </location>
</feature>
<dbReference type="EMBL" id="JAIQCV010000007">
    <property type="protein sequence ID" value="KAH1080615.1"/>
    <property type="molecule type" value="Genomic_DNA"/>
</dbReference>
<dbReference type="Proteomes" id="UP000828251">
    <property type="component" value="Unassembled WGS sequence"/>
</dbReference>
<organism evidence="2 3">
    <name type="scientific">Gossypium stocksii</name>
    <dbReference type="NCBI Taxonomy" id="47602"/>
    <lineage>
        <taxon>Eukaryota</taxon>
        <taxon>Viridiplantae</taxon>
        <taxon>Streptophyta</taxon>
        <taxon>Embryophyta</taxon>
        <taxon>Tracheophyta</taxon>
        <taxon>Spermatophyta</taxon>
        <taxon>Magnoliopsida</taxon>
        <taxon>eudicotyledons</taxon>
        <taxon>Gunneridae</taxon>
        <taxon>Pentapetalae</taxon>
        <taxon>rosids</taxon>
        <taxon>malvids</taxon>
        <taxon>Malvales</taxon>
        <taxon>Malvaceae</taxon>
        <taxon>Malvoideae</taxon>
        <taxon>Gossypium</taxon>
    </lineage>
</organism>
<dbReference type="PANTHER" id="PTHR34666">
    <property type="entry name" value="EXPRESSED PROTEIN"/>
    <property type="match status" value="1"/>
</dbReference>
<name>A0A9D3VCB2_9ROSI</name>
<protein>
    <submittedName>
        <fullName evidence="2">Uncharacterized protein</fullName>
    </submittedName>
</protein>